<feature type="region of interest" description="Disordered" evidence="1">
    <location>
        <begin position="34"/>
        <end position="95"/>
    </location>
</feature>
<evidence type="ECO:0000313" key="2">
    <source>
        <dbReference type="EMBL" id="POF44118.1"/>
    </source>
</evidence>
<organism evidence="2 3">
    <name type="scientific">Pseudomonas laurylsulfativorans</name>
    <dbReference type="NCBI Taxonomy" id="1943631"/>
    <lineage>
        <taxon>Bacteria</taxon>
        <taxon>Pseudomonadati</taxon>
        <taxon>Pseudomonadota</taxon>
        <taxon>Gammaproteobacteria</taxon>
        <taxon>Pseudomonadales</taxon>
        <taxon>Pseudomonadaceae</taxon>
        <taxon>Pseudomonas</taxon>
    </lineage>
</organism>
<feature type="compositionally biased region" description="Basic and acidic residues" evidence="1">
    <location>
        <begin position="82"/>
        <end position="95"/>
    </location>
</feature>
<dbReference type="AlphaFoldDB" id="A0A2S3VVZ4"/>
<gene>
    <name evidence="2" type="ORF">B0D71_04805</name>
</gene>
<name>A0A2S3VVZ4_9PSED</name>
<sequence length="95" mass="10728">MVVNDNAANLTPTRALGFIASELAPTGNAYTRYIDRSGTSPQGRRRQWNNKNNHCEGYRYVRKRSNPGSRAQRGHQPGNPESHLRLVPRDSLRVV</sequence>
<proteinExistence type="predicted"/>
<evidence type="ECO:0000256" key="1">
    <source>
        <dbReference type="SAM" id="MobiDB-lite"/>
    </source>
</evidence>
<reference evidence="3" key="1">
    <citation type="submission" date="2017-02" db="EMBL/GenBank/DDBJ databases">
        <authorList>
            <person name="Furmanczyk E.M."/>
        </authorList>
    </citation>
    <scope>NUCLEOTIDE SEQUENCE [LARGE SCALE GENOMIC DNA]</scope>
    <source>
        <strain evidence="3">AP3_22</strain>
    </source>
</reference>
<protein>
    <submittedName>
        <fullName evidence="2">Uncharacterized protein</fullName>
    </submittedName>
</protein>
<dbReference type="Proteomes" id="UP000237440">
    <property type="component" value="Unassembled WGS sequence"/>
</dbReference>
<comment type="caution">
    <text evidence="2">The sequence shown here is derived from an EMBL/GenBank/DDBJ whole genome shotgun (WGS) entry which is preliminary data.</text>
</comment>
<keyword evidence="3" id="KW-1185">Reference proteome</keyword>
<evidence type="ECO:0000313" key="3">
    <source>
        <dbReference type="Proteomes" id="UP000237440"/>
    </source>
</evidence>
<accession>A0A2S3VVZ4</accession>
<dbReference type="EMBL" id="MUJK01000001">
    <property type="protein sequence ID" value="POF44118.1"/>
    <property type="molecule type" value="Genomic_DNA"/>
</dbReference>